<evidence type="ECO:0000256" key="6">
    <source>
        <dbReference type="ARBA" id="ARBA00023136"/>
    </source>
</evidence>
<keyword evidence="7" id="KW-0245">EGF-like domain</keyword>
<evidence type="ECO:0000313" key="12">
    <source>
        <dbReference type="Proteomes" id="UP000005408"/>
    </source>
</evidence>
<dbReference type="CDD" id="cd00053">
    <property type="entry name" value="EGF"/>
    <property type="match status" value="1"/>
</dbReference>
<dbReference type="PROSITE" id="PS50095">
    <property type="entry name" value="PLAT"/>
    <property type="match status" value="1"/>
</dbReference>
<protein>
    <recommendedName>
        <fullName evidence="13">Polycystic kidney disease protein 1-like 2</fullName>
    </recommendedName>
</protein>
<evidence type="ECO:0000256" key="8">
    <source>
        <dbReference type="SAM" id="Phobius"/>
    </source>
</evidence>
<dbReference type="InterPro" id="IPR000742">
    <property type="entry name" value="EGF"/>
</dbReference>
<organism evidence="11 12">
    <name type="scientific">Magallana gigas</name>
    <name type="common">Pacific oyster</name>
    <name type="synonym">Crassostrea gigas</name>
    <dbReference type="NCBI Taxonomy" id="29159"/>
    <lineage>
        <taxon>Eukaryota</taxon>
        <taxon>Metazoa</taxon>
        <taxon>Spiralia</taxon>
        <taxon>Lophotrochozoa</taxon>
        <taxon>Mollusca</taxon>
        <taxon>Bivalvia</taxon>
        <taxon>Autobranchia</taxon>
        <taxon>Pteriomorphia</taxon>
        <taxon>Ostreida</taxon>
        <taxon>Ostreoidea</taxon>
        <taxon>Ostreidae</taxon>
        <taxon>Magallana</taxon>
    </lineage>
</organism>
<dbReference type="Gene3D" id="2.10.25.10">
    <property type="entry name" value="Laminin"/>
    <property type="match status" value="1"/>
</dbReference>
<keyword evidence="3 8" id="KW-0812">Transmembrane</keyword>
<dbReference type="SUPFAM" id="SSF49723">
    <property type="entry name" value="Lipase/lipooxygenase domain (PLAT/LH2 domain)"/>
    <property type="match status" value="1"/>
</dbReference>
<accession>A0A8W8KGQ4</accession>
<proteinExistence type="inferred from homology"/>
<feature type="transmembrane region" description="Helical" evidence="8">
    <location>
        <begin position="844"/>
        <end position="868"/>
    </location>
</feature>
<evidence type="ECO:0000256" key="3">
    <source>
        <dbReference type="ARBA" id="ARBA00022692"/>
    </source>
</evidence>
<dbReference type="PANTHER" id="PTHR10877">
    <property type="entry name" value="POLYCYSTIN FAMILY MEMBER"/>
    <property type="match status" value="1"/>
</dbReference>
<dbReference type="PROSITE" id="PS01186">
    <property type="entry name" value="EGF_2"/>
    <property type="match status" value="1"/>
</dbReference>
<feature type="transmembrane region" description="Helical" evidence="8">
    <location>
        <begin position="791"/>
        <end position="812"/>
    </location>
</feature>
<evidence type="ECO:0000256" key="5">
    <source>
        <dbReference type="ARBA" id="ARBA00022989"/>
    </source>
</evidence>
<dbReference type="GO" id="GO:0016020">
    <property type="term" value="C:membrane"/>
    <property type="evidence" value="ECO:0007669"/>
    <property type="project" value="UniProtKB-SubCell"/>
</dbReference>
<sequence length="1946" mass="224239">MRYCLANKKAMKLHKTAEEMESQMKPEVAIALVFLGLCVVVVVESLQCFEAVGYCDHDGTCFDNPNATCTCKEGFWGKRCRKNGMFKMITELEEYNGTHYDNIQARVDTAKVMRIMHEHIYWDYELTRTVNYTNQVLGIVTSKVRHETKKNKDMDEADFLPLIEDYVKILTTIVTILNNKGCNHAANCSSSSTDIKQTDYPILLDTAEDNVIDITSVMVMTDVEEGQMNTFDLEDTISFTILKSKGKDLPFHYQTQYGSVTLPYYETFQDKNKNKMLAFCVLTYHKSPYGFVNNKDAVDSGVLKVFVTDKNGKRIELRDKDDPVDMTLDMTKIFSSTDTWEEMTRLSDGRSFFVAFKNETYPSYVIEFNIKSQTVCEMFGLFGYTGLPTKGKYDMRVRTQGINKVLYQYPYELPLTFIDQRLQITVYNTKYARGGYLDPLVLTLKCADDVAKRKKRQASAAHEFRMQELTLSELGGSSWEDPKSASIDRAEGNHMKFKSTFFGTFASNTLLIAPAAIDFKAIFGNFLERITETPQVLITFVVLFILVIILTVLLRRLDNKDQLYWDYLPLVDNKKEETFEYSISAFTAIRSSRIMTATPFFILEGSNGSTDTRILSDSQRQNFRSGTCSNFLLKTNTDLGKLKKLTIWTDSKGKSPDWKLSKVIVIDLSTDESYTFLCGQWISKRYGNCDTWAALEPLSKDFMAKEAVFTETTTKGFFDDHLWFSISKRPNYSQFTRVQRLWTLMALLFLSMVASAMWFNQEPDPEEQDKETASTLRTVEVGPFKLSYKQLFVGFMSSLITLIPSIVIVAIFKNRRLKPTYRNGKDIEKGSTDDTKKNKKLLPWWSLFIAYSLIGICVATGGFFTFLYSLEFGSDKTNDWLLSFVFGTVLGVFVLEPVKVILFAILIACCLQRLSGKLTDVGDVYKRKKEDDNVEADEYEMKFYYYPCPSTKIDNRKAQLKKKRFKLDNELADHLKSGLLCVLYVILLAMICSHNVTTDACRQNNAMSLSINDSFLANTTDDIWTWLFDYYIPGTWTKFYGNGDLRTAYEQRFTYDQYNYRMSKIQLRQVRSYGNCSAPKELQNVVTRCTNDYDMETQSTENFCPGWVKFNDSCFDENELTDYSFHYKSPEEVKALSYFGHYAHYGGGGYQMQLGPKLSIVLQHVTELKNKSWIDGNTRAIFVDSNTFNANSRLFTHLKVVFEISEYGAIAMQTVSKSSNLYPYVYPLDYIILCLQVIFVIIILVKMVLFGINVFKLKKKCFVTFGMWIDLTEILCGILSIVFFILRIDKTIKAVDDINNSNGGFVSFEEVEIYDEIYRICLACVFFLVILRLLKPLSFNYHVFILQRSLFRAKTDLISYLFLLTLCLVAFASYLYLTIGATVDDFKSMPTSLRTLLQMLLSMISFRFNVEMSSLQAQVVVSLFAFSVSIIGINVFIGILTWNFYYIKLLQTEENVEPTVTRFNQDLNDHFWWRVDKVIRKLVLPSLQSDPKNPLYRRVEQKIDSLHEKFKDIAREEIEWTFYASTMMFMCKKKYTRRVLGCSITALSNSIQYRFFDQHTKSTQIILYLPFVKPGDAPEIVCTQVPAPYYLFSGIQIPHGASAKSDVFELSIINGDSQKIKNGCIITLKFRPVVGSDIMQFSSNNMGSWQMKLLRENESLGVFSCRFPTLPTHCFLVQQESVKLDIGELQQFPDLERHRLIKPENTIRLHTDKRINISFSANSIQENGDIIFMVEKPFGALCPILQLYSTRKIAGKITISLPLNFQPTTTVFPGITRELWVLIREKNFIWKKLQCKVEVDLDRILLHLTSISLKTPTAFCVKEVLLPWGHVERTTQEGKFVNEITKLSENVVFRRQWKDLAEKCSVNLTSKFEEYYNPFFISVENRKYVFNLDRCSFRRIIRVPITDQEKCLAVLSTWMKGLTTLTGVTSLVSLLREYNLPYLPET</sequence>
<keyword evidence="7" id="KW-1015">Disulfide bond</keyword>
<dbReference type="PROSITE" id="PS50026">
    <property type="entry name" value="EGF_3"/>
    <property type="match status" value="1"/>
</dbReference>
<dbReference type="Pfam" id="PF01477">
    <property type="entry name" value="PLAT"/>
    <property type="match status" value="1"/>
</dbReference>
<dbReference type="GO" id="GO:0050982">
    <property type="term" value="P:detection of mechanical stimulus"/>
    <property type="evidence" value="ECO:0007669"/>
    <property type="project" value="TreeGrafter"/>
</dbReference>
<dbReference type="SUPFAM" id="SSF57196">
    <property type="entry name" value="EGF/Laminin"/>
    <property type="match status" value="1"/>
</dbReference>
<evidence type="ECO:0000256" key="2">
    <source>
        <dbReference type="ARBA" id="ARBA00007200"/>
    </source>
</evidence>
<dbReference type="PROSITE" id="PS00022">
    <property type="entry name" value="EGF_1"/>
    <property type="match status" value="1"/>
</dbReference>
<evidence type="ECO:0000256" key="4">
    <source>
        <dbReference type="ARBA" id="ARBA00022729"/>
    </source>
</evidence>
<feature type="transmembrane region" description="Helical" evidence="8">
    <location>
        <begin position="880"/>
        <end position="908"/>
    </location>
</feature>
<feature type="transmembrane region" description="Helical" evidence="8">
    <location>
        <begin position="1317"/>
        <end position="1334"/>
    </location>
</feature>
<keyword evidence="12" id="KW-1185">Reference proteome</keyword>
<feature type="transmembrane region" description="Helical" evidence="8">
    <location>
        <begin position="741"/>
        <end position="759"/>
    </location>
</feature>
<evidence type="ECO:0000259" key="9">
    <source>
        <dbReference type="PROSITE" id="PS50026"/>
    </source>
</evidence>
<dbReference type="InterPro" id="IPR051223">
    <property type="entry name" value="Polycystin"/>
</dbReference>
<dbReference type="Gene3D" id="2.60.60.20">
    <property type="entry name" value="PLAT/LH2 domain"/>
    <property type="match status" value="1"/>
</dbReference>
<dbReference type="Pfam" id="PF20519">
    <property type="entry name" value="Polycystin_dom"/>
    <property type="match status" value="1"/>
</dbReference>
<feature type="domain" description="EGF-like" evidence="9">
    <location>
        <begin position="44"/>
        <end position="81"/>
    </location>
</feature>
<dbReference type="Pfam" id="PF08016">
    <property type="entry name" value="PKD_channel"/>
    <property type="match status" value="1"/>
</dbReference>
<dbReference type="InterPro" id="IPR046791">
    <property type="entry name" value="Polycystin_dom"/>
</dbReference>
<dbReference type="InterPro" id="IPR036392">
    <property type="entry name" value="PLAT/LH2_dom_sf"/>
</dbReference>
<comment type="similarity">
    <text evidence="2">Belongs to the polycystin family.</text>
</comment>
<evidence type="ECO:0000313" key="11">
    <source>
        <dbReference type="EnsemblMetazoa" id="G23521.1:cds"/>
    </source>
</evidence>
<name>A0A8W8KGQ4_MAGGI</name>
<dbReference type="PANTHER" id="PTHR10877:SF150">
    <property type="entry name" value="REJ DOMAIN-CONTAINING PROTEIN"/>
    <property type="match status" value="1"/>
</dbReference>
<keyword evidence="5 8" id="KW-1133">Transmembrane helix</keyword>
<comment type="caution">
    <text evidence="7">Lacks conserved residue(s) required for the propagation of feature annotation.</text>
</comment>
<evidence type="ECO:0000259" key="10">
    <source>
        <dbReference type="PROSITE" id="PS50095"/>
    </source>
</evidence>
<feature type="transmembrane region" description="Helical" evidence="8">
    <location>
        <begin position="1230"/>
        <end position="1255"/>
    </location>
</feature>
<dbReference type="Proteomes" id="UP000005408">
    <property type="component" value="Unassembled WGS sequence"/>
</dbReference>
<dbReference type="GO" id="GO:0005262">
    <property type="term" value="F:calcium channel activity"/>
    <property type="evidence" value="ECO:0007669"/>
    <property type="project" value="TreeGrafter"/>
</dbReference>
<feature type="transmembrane region" description="Helical" evidence="8">
    <location>
        <begin position="1267"/>
        <end position="1286"/>
    </location>
</feature>
<feature type="transmembrane region" description="Helical" evidence="8">
    <location>
        <begin position="1357"/>
        <end position="1379"/>
    </location>
</feature>
<feature type="transmembrane region" description="Helical" evidence="8">
    <location>
        <begin position="1420"/>
        <end position="1445"/>
    </location>
</feature>
<feature type="domain" description="PLAT" evidence="10">
    <location>
        <begin position="579"/>
        <end position="696"/>
    </location>
</feature>
<reference evidence="11" key="1">
    <citation type="submission" date="2022-08" db="UniProtKB">
        <authorList>
            <consortium name="EnsemblMetazoa"/>
        </authorList>
    </citation>
    <scope>IDENTIFICATION</scope>
    <source>
        <strain evidence="11">05x7-T-G4-1.051#20</strain>
    </source>
</reference>
<dbReference type="EnsemblMetazoa" id="G23521.1">
    <property type="protein sequence ID" value="G23521.1:cds"/>
    <property type="gene ID" value="G23521"/>
</dbReference>
<dbReference type="InterPro" id="IPR013122">
    <property type="entry name" value="PKD1_2_channel"/>
</dbReference>
<dbReference type="InterPro" id="IPR001024">
    <property type="entry name" value="PLAT/LH2_dom"/>
</dbReference>
<comment type="subcellular location">
    <subcellularLocation>
        <location evidence="1">Membrane</location>
        <topology evidence="1">Multi-pass membrane protein</topology>
    </subcellularLocation>
</comment>
<keyword evidence="4" id="KW-0732">Signal</keyword>
<keyword evidence="6 8" id="KW-0472">Membrane</keyword>
<evidence type="ECO:0000256" key="7">
    <source>
        <dbReference type="PROSITE-ProRule" id="PRU00076"/>
    </source>
</evidence>
<feature type="disulfide bond" evidence="7">
    <location>
        <begin position="71"/>
        <end position="80"/>
    </location>
</feature>
<evidence type="ECO:0000256" key="1">
    <source>
        <dbReference type="ARBA" id="ARBA00004141"/>
    </source>
</evidence>
<feature type="transmembrane region" description="Helical" evidence="8">
    <location>
        <begin position="536"/>
        <end position="554"/>
    </location>
</feature>
<evidence type="ECO:0008006" key="13">
    <source>
        <dbReference type="Google" id="ProtNLM"/>
    </source>
</evidence>